<evidence type="ECO:0000256" key="3">
    <source>
        <dbReference type="ARBA" id="ARBA00022801"/>
    </source>
</evidence>
<keyword evidence="9" id="KW-1185">Reference proteome</keyword>
<organism evidence="8 9">
    <name type="scientific">Paenibacillus oleatilyticus</name>
    <dbReference type="NCBI Taxonomy" id="2594886"/>
    <lineage>
        <taxon>Bacteria</taxon>
        <taxon>Bacillati</taxon>
        <taxon>Bacillota</taxon>
        <taxon>Bacilli</taxon>
        <taxon>Bacillales</taxon>
        <taxon>Paenibacillaceae</taxon>
        <taxon>Paenibacillus</taxon>
    </lineage>
</organism>
<evidence type="ECO:0000256" key="2">
    <source>
        <dbReference type="ARBA" id="ARBA00022670"/>
    </source>
</evidence>
<dbReference type="Proteomes" id="UP001575622">
    <property type="component" value="Unassembled WGS sequence"/>
</dbReference>
<feature type="domain" description="Peptidase S8/S53" evidence="7">
    <location>
        <begin position="166"/>
        <end position="412"/>
    </location>
</feature>
<dbReference type="SUPFAM" id="SSF52743">
    <property type="entry name" value="Subtilisin-like"/>
    <property type="match status" value="1"/>
</dbReference>
<proteinExistence type="inferred from homology"/>
<evidence type="ECO:0000256" key="4">
    <source>
        <dbReference type="ARBA" id="ARBA00022825"/>
    </source>
</evidence>
<dbReference type="PROSITE" id="PS00138">
    <property type="entry name" value="SUBTILASE_SER"/>
    <property type="match status" value="1"/>
</dbReference>
<keyword evidence="3 5" id="KW-0378">Hydrolase</keyword>
<dbReference type="InterPro" id="IPR036852">
    <property type="entry name" value="Peptidase_S8/S53_dom_sf"/>
</dbReference>
<feature type="active site" description="Charge relay system" evidence="5">
    <location>
        <position position="174"/>
    </location>
</feature>
<dbReference type="InterPro" id="IPR050131">
    <property type="entry name" value="Peptidase_S8_subtilisin-like"/>
</dbReference>
<reference evidence="8 9" key="1">
    <citation type="submission" date="2024-09" db="EMBL/GenBank/DDBJ databases">
        <authorList>
            <person name="Makale K.P.P."/>
            <person name="Makhzoum A."/>
            <person name="Rantong G."/>
            <person name="Rahube T.O."/>
        </authorList>
    </citation>
    <scope>NUCLEOTIDE SEQUENCE [LARGE SCALE GENOMIC DNA]</scope>
    <source>
        <strain evidence="8 9">KM_D13</strain>
    </source>
</reference>
<dbReference type="PROSITE" id="PS51892">
    <property type="entry name" value="SUBTILASE"/>
    <property type="match status" value="1"/>
</dbReference>
<dbReference type="PRINTS" id="PR00723">
    <property type="entry name" value="SUBTILISIN"/>
</dbReference>
<comment type="caution">
    <text evidence="8">The sequence shown here is derived from an EMBL/GenBank/DDBJ whole genome shotgun (WGS) entry which is preliminary data.</text>
</comment>
<evidence type="ECO:0000256" key="1">
    <source>
        <dbReference type="ARBA" id="ARBA00011073"/>
    </source>
</evidence>
<sequence>MKRIKCVFLFLGLMLFLSGGAFLSSVKAEKTASPAFNATFAAPGQPFSDEHTIPGQWLVRLREPAERSGLLYDNNHVMPDTIQMGTDEKTMFLKVPPDRAAAAVEELRNNPNVEYIEPNYIYKVTQAVTEAVYFNDPLYPEQWGLRSIQAPQAWDKLRNWQQRKKDEVLIAVIDTGMDAGHPEFAGRFVSGINTIEDSPDTTDYNGHGTQVSGIINAAANNSIGLTGAAGLENIKIIPIKAINSAGKGTTHSVVKAIDAAVQMGADIINLSLSGNGNSRIMRESIVRAVNKGILVVAAAGNHEDHTDGYYPAMYPETLAVSSINEKHETSAFSNYGGSIDLAAPGEHIVTTFLGGTYIYSEGTSLSAPFVSAAAALLKAGHPEWGTAELRTALEQTARDIGSSGQDPYTGHGLIQVSDALSHIPRLGLRVSKPNLFEQVKGRVEFLVEVPPLVSQLKLLKASGEVLTVWEVREGKNTLEWDSLQTGDGDVSLFLQAYDPTGLKAGDPAPVQLYVKNQPASGVAIRVRDEKGEPIHGAIIKVLRLNENRGEAEAPFSPIAKSYTNDQGSCFFPKSMVLGNEKYIVSAAFTDDRLEETYTDTKELALDMEEIGFDFSKMRLFQVGTSLQGSWQTHVSYTFVPQFFGVEATELAVNVAHTDADRRSVKLSEGTYRGYAVRNEPDGANLILRHAFTIDRDTEDLRFQADNARKISVRLPSWALLASWELGESLSGLESPVELTNGGTLRLGNFIPVNDSITLVQQRENELWSYTLSPQRNAGPNDSGVVDIPEQAVLQLGNRPGAQSATAVQPGELVDLAYTVRLGNDYTMTEVKRAGEEVNPEVVFKNKQGQEVWRGTSSGKFYKIPDESTISPGQYSVYLDVSHWPIPFASDSFVQVGDITITSVPKVHVSILPHNGMPYRMTELTVLDGKTGREVFSDSLFHDPGEGSQNRGFDVSGLKIGKPYRFIVRAYTYEALSVYADRQLTIGSNLVTITMNGDSKKVVPLRFNVEKKVLFDLAKEGRSVTTFEGDNGGRVVWLDEGTYTMTLIKNFGDRQYYDQRKIKITADMKEYSPVPDFGSMKKVEMKSQQGSGNYKIGIKQKKGGIFNDYFIFSYQSGQKLYVGKGDYQFEIVVDEKKGSIHNLYIFEPKPRESSTSYIFKISERFNTRLSLRKTGYMPGEEVKGKVSVADSYNNRLKGILQTIHPDWGNADGYFLLSSSAGTRQILKMEDITAQTYKPIGEQSYNSSLKLIHNENVLLEQKLSDGWTSFAFPLPRELKEGKYDLVWTLEEPVFLMKKTKIRLLIPDSSND</sequence>
<accession>A0ABV4UYX5</accession>
<keyword evidence="4 5" id="KW-0720">Serine protease</keyword>
<dbReference type="PROSITE" id="PS00136">
    <property type="entry name" value="SUBTILASE_ASP"/>
    <property type="match status" value="1"/>
</dbReference>
<dbReference type="InterPro" id="IPR015500">
    <property type="entry name" value="Peptidase_S8_subtilisin-rel"/>
</dbReference>
<dbReference type="InterPro" id="IPR023828">
    <property type="entry name" value="Peptidase_S8_Ser-AS"/>
</dbReference>
<evidence type="ECO:0000256" key="6">
    <source>
        <dbReference type="RuleBase" id="RU003355"/>
    </source>
</evidence>
<evidence type="ECO:0000313" key="8">
    <source>
        <dbReference type="EMBL" id="MFB0843015.1"/>
    </source>
</evidence>
<dbReference type="InterPro" id="IPR000209">
    <property type="entry name" value="Peptidase_S8/S53_dom"/>
</dbReference>
<feature type="active site" description="Charge relay system" evidence="5">
    <location>
        <position position="364"/>
    </location>
</feature>
<feature type="active site" description="Charge relay system" evidence="5">
    <location>
        <position position="207"/>
    </location>
</feature>
<dbReference type="Pfam" id="PF00082">
    <property type="entry name" value="Peptidase_S8"/>
    <property type="match status" value="1"/>
</dbReference>
<evidence type="ECO:0000259" key="7">
    <source>
        <dbReference type="Pfam" id="PF00082"/>
    </source>
</evidence>
<gene>
    <name evidence="8" type="ORF">ACEU3E_12605</name>
</gene>
<evidence type="ECO:0000313" key="9">
    <source>
        <dbReference type="Proteomes" id="UP001575622"/>
    </source>
</evidence>
<dbReference type="EMBL" id="JBHDLN010000005">
    <property type="protein sequence ID" value="MFB0843015.1"/>
    <property type="molecule type" value="Genomic_DNA"/>
</dbReference>
<keyword evidence="2 5" id="KW-0645">Protease</keyword>
<dbReference type="PANTHER" id="PTHR43806:SF11">
    <property type="entry name" value="CEREVISIN-RELATED"/>
    <property type="match status" value="1"/>
</dbReference>
<protein>
    <submittedName>
        <fullName evidence="8">S8 family serine peptidase</fullName>
    </submittedName>
</protein>
<dbReference type="InterPro" id="IPR023827">
    <property type="entry name" value="Peptidase_S8_Asp-AS"/>
</dbReference>
<evidence type="ECO:0000256" key="5">
    <source>
        <dbReference type="PROSITE-ProRule" id="PRU01240"/>
    </source>
</evidence>
<dbReference type="PANTHER" id="PTHR43806">
    <property type="entry name" value="PEPTIDASE S8"/>
    <property type="match status" value="1"/>
</dbReference>
<comment type="similarity">
    <text evidence="1 5 6">Belongs to the peptidase S8 family.</text>
</comment>
<name>A0ABV4UYX5_9BACL</name>
<dbReference type="Gene3D" id="3.40.50.200">
    <property type="entry name" value="Peptidase S8/S53 domain"/>
    <property type="match status" value="1"/>
</dbReference>
<dbReference type="RefSeq" id="WP_373951358.1">
    <property type="nucleotide sequence ID" value="NZ_JBHDLN010000005.1"/>
</dbReference>